<evidence type="ECO:0000313" key="5">
    <source>
        <dbReference type="EMBL" id="KAK0307049.1"/>
    </source>
</evidence>
<dbReference type="GO" id="GO:0008168">
    <property type="term" value="F:methyltransferase activity"/>
    <property type="evidence" value="ECO:0007669"/>
    <property type="project" value="UniProtKB-KW"/>
</dbReference>
<evidence type="ECO:0000256" key="2">
    <source>
        <dbReference type="ARBA" id="ARBA00022679"/>
    </source>
</evidence>
<sequence>MGAIAETSPGDGTKIIDIRSDTFGIELRQEILAGLKPVGDAEKTLPTLLLYDVQGLKLFERITYLKEYYLTGEEIKLLEEHAESIARHIADDTIIVELGSGNLRKIRILLDALEKAQKNVTYHALDLMQTELQRTLADVPEYHYVRCFGLHGTYDDGLEWLQRPENVKKPKAVLSLGSSIGNFTRDEAAGFIRHIFSALDDNDKLFIALDGCQDAEKVYHAYNDCEGITHQFVANGLLHANRLLGYEAFVLSDWNVIGEYDERGGRHRAFVAPKQDLEVEGVAIRSGERVRIEESYKYDFSSKAGRSIEVPSQANKLWQASGVLEAASLANQAEDYGLFLLIKRSSMFATKPESYAAHPVPSLDEWSQLWAVWDLVTRQMIPDEALHDKPIKLRNACIFYLGHIPTFFDMKLTQATGGDPTEPKYFYSIFERGIDPDVDNPEHCHAHSEIPDTWPGLATILSFQEGVRKRLTGLYKDGKAYNDAWTGRAIWLGFEHEVMHLETLLYMLLQSDWCKPPATASKPDFEKLANEAHEQSVDNEWFDIPEQVIEIGLDDPDNAEGPVRHFGWDVEKPVKKVKVDAFKAKGRPIINAEYVRFMLGTGKAKLPASWQIVKTSKSDKTLNSNMNGDSDLHDFVHDKAVRTVYGPIPLKYALDWPVSASYDELAACAKYMDGRIPTLEEARSIYYYADYLKKKEAAQASGRTIPAVNGHLVNEGVEETPPSNHSVNGASAAAGLDPNELFVNLDEANVGFKHWHPMPVTHFGGKLAGQGEMGGLWEWTSSALEKQEGFVPMKLYPAYSADFYDKKHNVVLGGSWATHPRLAGRKSSVNWYQRNYPYAWAGARLVKDNSR</sequence>
<dbReference type="PANTHER" id="PTHR43397:SF1">
    <property type="entry name" value="ERGOTHIONEINE BIOSYNTHESIS PROTEIN 1"/>
    <property type="match status" value="1"/>
</dbReference>
<dbReference type="InterPro" id="IPR042095">
    <property type="entry name" value="SUMF_sf"/>
</dbReference>
<evidence type="ECO:0000313" key="6">
    <source>
        <dbReference type="Proteomes" id="UP001168146"/>
    </source>
</evidence>
<gene>
    <name evidence="5" type="ORF">LTR82_016090</name>
</gene>
<dbReference type="Pfam" id="PF03781">
    <property type="entry name" value="FGE-sulfatase"/>
    <property type="match status" value="1"/>
</dbReference>
<protein>
    <recommendedName>
        <fullName evidence="7">Ergothioneine biosynthesis protein 1</fullName>
    </recommendedName>
</protein>
<name>A0AAN6F9H5_9PEZI</name>
<organism evidence="5 6">
    <name type="scientific">Friedmanniomyces endolithicus</name>
    <dbReference type="NCBI Taxonomy" id="329885"/>
    <lineage>
        <taxon>Eukaryota</taxon>
        <taxon>Fungi</taxon>
        <taxon>Dikarya</taxon>
        <taxon>Ascomycota</taxon>
        <taxon>Pezizomycotina</taxon>
        <taxon>Dothideomycetes</taxon>
        <taxon>Dothideomycetidae</taxon>
        <taxon>Mycosphaerellales</taxon>
        <taxon>Teratosphaeriaceae</taxon>
        <taxon>Friedmanniomyces</taxon>
    </lineage>
</organism>
<dbReference type="InterPro" id="IPR051128">
    <property type="entry name" value="EgtD_Methyltrsf_superfamily"/>
</dbReference>
<keyword evidence="1" id="KW-0489">Methyltransferase</keyword>
<reference evidence="5" key="1">
    <citation type="submission" date="2021-12" db="EMBL/GenBank/DDBJ databases">
        <title>Black yeast isolated from Biological Soil Crust.</title>
        <authorList>
            <person name="Kurbessoian T."/>
        </authorList>
    </citation>
    <scope>NUCLEOTIDE SEQUENCE</scope>
    <source>
        <strain evidence="5">CCFEE 5208</strain>
    </source>
</reference>
<dbReference type="NCBIfam" id="TIGR03439">
    <property type="entry name" value="methyl_EasF"/>
    <property type="match status" value="1"/>
</dbReference>
<dbReference type="InterPro" id="IPR017805">
    <property type="entry name" value="SAM_MeTrfase_EasF-type_put"/>
</dbReference>
<dbReference type="Gene3D" id="3.90.1580.10">
    <property type="entry name" value="paralog of FGE (formylglycine-generating enzyme)"/>
    <property type="match status" value="1"/>
</dbReference>
<dbReference type="InterPro" id="IPR019257">
    <property type="entry name" value="MeTrfase_dom"/>
</dbReference>
<evidence type="ECO:0000256" key="1">
    <source>
        <dbReference type="ARBA" id="ARBA00022603"/>
    </source>
</evidence>
<evidence type="ECO:0000259" key="3">
    <source>
        <dbReference type="Pfam" id="PF03781"/>
    </source>
</evidence>
<dbReference type="InterPro" id="IPR016187">
    <property type="entry name" value="CTDL_fold"/>
</dbReference>
<feature type="domain" description="Sulfatase-modifying factor enzyme-like" evidence="3">
    <location>
        <begin position="564"/>
        <end position="847"/>
    </location>
</feature>
<evidence type="ECO:0000259" key="4">
    <source>
        <dbReference type="Pfam" id="PF10017"/>
    </source>
</evidence>
<accession>A0AAN6F9H5</accession>
<dbReference type="Gene3D" id="3.40.50.150">
    <property type="entry name" value="Vaccinia Virus protein VP39"/>
    <property type="match status" value="1"/>
</dbReference>
<dbReference type="PANTHER" id="PTHR43397">
    <property type="entry name" value="ERGOTHIONEINE BIOSYNTHESIS PROTEIN 1"/>
    <property type="match status" value="1"/>
</dbReference>
<keyword evidence="2" id="KW-0808">Transferase</keyword>
<dbReference type="InterPro" id="IPR005532">
    <property type="entry name" value="SUMF_dom"/>
</dbReference>
<dbReference type="EMBL" id="JASUXU010000097">
    <property type="protein sequence ID" value="KAK0307049.1"/>
    <property type="molecule type" value="Genomic_DNA"/>
</dbReference>
<evidence type="ECO:0008006" key="7">
    <source>
        <dbReference type="Google" id="ProtNLM"/>
    </source>
</evidence>
<dbReference type="Proteomes" id="UP001168146">
    <property type="component" value="Unassembled WGS sequence"/>
</dbReference>
<dbReference type="GO" id="GO:0032259">
    <property type="term" value="P:methylation"/>
    <property type="evidence" value="ECO:0007669"/>
    <property type="project" value="UniProtKB-KW"/>
</dbReference>
<dbReference type="SUPFAM" id="SSF56436">
    <property type="entry name" value="C-type lectin-like"/>
    <property type="match status" value="1"/>
</dbReference>
<comment type="caution">
    <text evidence="5">The sequence shown here is derived from an EMBL/GenBank/DDBJ whole genome shotgun (WGS) entry which is preliminary data.</text>
</comment>
<dbReference type="InterPro" id="IPR029063">
    <property type="entry name" value="SAM-dependent_MTases_sf"/>
</dbReference>
<proteinExistence type="predicted"/>
<dbReference type="AlphaFoldDB" id="A0AAN6F9H5"/>
<dbReference type="Pfam" id="PF10017">
    <property type="entry name" value="Methyltransf_33"/>
    <property type="match status" value="1"/>
</dbReference>
<feature type="domain" description="Histidine-specific methyltransferase SAM-dependent" evidence="4">
    <location>
        <begin position="28"/>
        <end position="320"/>
    </location>
</feature>